<dbReference type="Proteomes" id="UP000537260">
    <property type="component" value="Unassembled WGS sequence"/>
</dbReference>
<evidence type="ECO:0000259" key="5">
    <source>
        <dbReference type="PROSITE" id="PS50106"/>
    </source>
</evidence>
<keyword evidence="7" id="KW-1185">Reference proteome</keyword>
<comment type="caution">
    <text evidence="6">The sequence shown here is derived from an EMBL/GenBank/DDBJ whole genome shotgun (WGS) entry which is preliminary data.</text>
</comment>
<dbReference type="PANTHER" id="PTHR43343">
    <property type="entry name" value="PEPTIDASE S12"/>
    <property type="match status" value="1"/>
</dbReference>
<sequence>MNTTDDLNSTSTSTNTNPRTSIRRHGKLIALSTAAAATLVVGSGFGIATAFGAFSTTTSPSSTSASRAASVQNQPFSGHAQSDSGYAPNYSGGYGQSSSGSSTGGSDSTPTVAATATQQVGVVDVTSQLTYDNAEGMGTGLVITSNGEILTNNHVVAGATSISVTVVSTGTSYTASVIGTDATDDIAVLQLSGVSGLLTAAVDSSAAASVGSAVTGVGNAGGVGGTPSSVTGTVTALDQTITTQAEGSAASETLTGLIESSANIQAGDSGGPLYNASNRIIGIDTAAATGGSAVAGYSIPIKTALAIADQIESGRASSQITLGNPAFLGVEVIAATDASASGEGSGFGGGVPMSTVPGATIGGVIEGTGAANAGLSVGDTITAVNGTTITSASDLTAVLAGFAPGQDVTLTWVDASGASATATVTLGVGPAA</sequence>
<feature type="compositionally biased region" description="Polar residues" evidence="3">
    <location>
        <begin position="71"/>
        <end position="84"/>
    </location>
</feature>
<dbReference type="PROSITE" id="PS50106">
    <property type="entry name" value="PDZ"/>
    <property type="match status" value="1"/>
</dbReference>
<feature type="compositionally biased region" description="Low complexity" evidence="3">
    <location>
        <begin position="1"/>
        <end position="20"/>
    </location>
</feature>
<dbReference type="SUPFAM" id="SSF50156">
    <property type="entry name" value="PDZ domain-like"/>
    <property type="match status" value="1"/>
</dbReference>
<dbReference type="SUPFAM" id="SSF50494">
    <property type="entry name" value="Trypsin-like serine proteases"/>
    <property type="match status" value="1"/>
</dbReference>
<feature type="compositionally biased region" description="Low complexity" evidence="3">
    <location>
        <begin position="56"/>
        <end position="70"/>
    </location>
</feature>
<gene>
    <name evidence="6" type="ORF">HNR05_000379</name>
</gene>
<name>A0A7Z0EBG2_9MICO</name>
<feature type="transmembrane region" description="Helical" evidence="4">
    <location>
        <begin position="28"/>
        <end position="54"/>
    </location>
</feature>
<dbReference type="SMART" id="SM00228">
    <property type="entry name" value="PDZ"/>
    <property type="match status" value="1"/>
</dbReference>
<evidence type="ECO:0000256" key="3">
    <source>
        <dbReference type="SAM" id="MobiDB-lite"/>
    </source>
</evidence>
<organism evidence="6 7">
    <name type="scientific">Glaciibacter psychrotolerans</name>
    <dbReference type="NCBI Taxonomy" id="670054"/>
    <lineage>
        <taxon>Bacteria</taxon>
        <taxon>Bacillati</taxon>
        <taxon>Actinomycetota</taxon>
        <taxon>Actinomycetes</taxon>
        <taxon>Micrococcales</taxon>
        <taxon>Microbacteriaceae</taxon>
        <taxon>Glaciibacter</taxon>
    </lineage>
</organism>
<dbReference type="PRINTS" id="PR00834">
    <property type="entry name" value="PROTEASES2C"/>
</dbReference>
<dbReference type="Gene3D" id="2.30.42.10">
    <property type="match status" value="1"/>
</dbReference>
<feature type="region of interest" description="Disordered" evidence="3">
    <location>
        <begin position="1"/>
        <end position="21"/>
    </location>
</feature>
<dbReference type="InterPro" id="IPR009003">
    <property type="entry name" value="Peptidase_S1_PA"/>
</dbReference>
<protein>
    <submittedName>
        <fullName evidence="6">S1-C subfamily serine protease</fullName>
    </submittedName>
</protein>
<proteinExistence type="predicted"/>
<dbReference type="InterPro" id="IPR001940">
    <property type="entry name" value="Peptidase_S1C"/>
</dbReference>
<keyword evidence="4" id="KW-0472">Membrane</keyword>
<keyword evidence="1 6" id="KW-0645">Protease</keyword>
<dbReference type="GO" id="GO:0006508">
    <property type="term" value="P:proteolysis"/>
    <property type="evidence" value="ECO:0007669"/>
    <property type="project" value="UniProtKB-KW"/>
</dbReference>
<feature type="compositionally biased region" description="Low complexity" evidence="3">
    <location>
        <begin position="96"/>
        <end position="112"/>
    </location>
</feature>
<dbReference type="EMBL" id="JACCFM010000001">
    <property type="protein sequence ID" value="NYJ18588.1"/>
    <property type="molecule type" value="Genomic_DNA"/>
</dbReference>
<dbReference type="PANTHER" id="PTHR43343:SF3">
    <property type="entry name" value="PROTEASE DO-LIKE 8, CHLOROPLASTIC"/>
    <property type="match status" value="1"/>
</dbReference>
<reference evidence="6 7" key="1">
    <citation type="submission" date="2020-07" db="EMBL/GenBank/DDBJ databases">
        <title>Sequencing the genomes of 1000 actinobacteria strains.</title>
        <authorList>
            <person name="Klenk H.-P."/>
        </authorList>
    </citation>
    <scope>NUCLEOTIDE SEQUENCE [LARGE SCALE GENOMIC DNA]</scope>
    <source>
        <strain evidence="6 7">LI1</strain>
    </source>
</reference>
<keyword evidence="4" id="KW-0812">Transmembrane</keyword>
<dbReference type="GO" id="GO:0004252">
    <property type="term" value="F:serine-type endopeptidase activity"/>
    <property type="evidence" value="ECO:0007669"/>
    <property type="project" value="InterPro"/>
</dbReference>
<dbReference type="Gene3D" id="2.40.10.120">
    <property type="match status" value="1"/>
</dbReference>
<dbReference type="RefSeq" id="WP_179577471.1">
    <property type="nucleotide sequence ID" value="NZ_JACCFM010000001.1"/>
</dbReference>
<keyword evidence="2" id="KW-0378">Hydrolase</keyword>
<feature type="region of interest" description="Disordered" evidence="3">
    <location>
        <begin position="56"/>
        <end position="112"/>
    </location>
</feature>
<dbReference type="InterPro" id="IPR001478">
    <property type="entry name" value="PDZ"/>
</dbReference>
<dbReference type="InterPro" id="IPR051201">
    <property type="entry name" value="Chloro_Bact_Ser_Proteases"/>
</dbReference>
<dbReference type="Pfam" id="PF00595">
    <property type="entry name" value="PDZ"/>
    <property type="match status" value="1"/>
</dbReference>
<evidence type="ECO:0000313" key="7">
    <source>
        <dbReference type="Proteomes" id="UP000537260"/>
    </source>
</evidence>
<dbReference type="InterPro" id="IPR036034">
    <property type="entry name" value="PDZ_sf"/>
</dbReference>
<evidence type="ECO:0000256" key="4">
    <source>
        <dbReference type="SAM" id="Phobius"/>
    </source>
</evidence>
<evidence type="ECO:0000256" key="2">
    <source>
        <dbReference type="ARBA" id="ARBA00022801"/>
    </source>
</evidence>
<dbReference type="AlphaFoldDB" id="A0A7Z0EBG2"/>
<feature type="domain" description="PDZ" evidence="5">
    <location>
        <begin position="310"/>
        <end position="416"/>
    </location>
</feature>
<accession>A0A7Z0EBG2</accession>
<dbReference type="Pfam" id="PF13365">
    <property type="entry name" value="Trypsin_2"/>
    <property type="match status" value="1"/>
</dbReference>
<keyword evidence="4" id="KW-1133">Transmembrane helix</keyword>
<evidence type="ECO:0000256" key="1">
    <source>
        <dbReference type="ARBA" id="ARBA00022670"/>
    </source>
</evidence>
<evidence type="ECO:0000313" key="6">
    <source>
        <dbReference type="EMBL" id="NYJ18588.1"/>
    </source>
</evidence>